<comment type="caution">
    <text evidence="3">The sequence shown here is derived from an EMBL/GenBank/DDBJ whole genome shotgun (WGS) entry which is preliminary data.</text>
</comment>
<evidence type="ECO:0000313" key="4">
    <source>
        <dbReference type="Proteomes" id="UP001153269"/>
    </source>
</evidence>
<dbReference type="InterPro" id="IPR051093">
    <property type="entry name" value="Neuroligin/BSAL"/>
</dbReference>
<dbReference type="Proteomes" id="UP001153269">
    <property type="component" value="Unassembled WGS sequence"/>
</dbReference>
<name>A0A9N7UIZ4_PLEPL</name>
<keyword evidence="4" id="KW-1185">Reference proteome</keyword>
<dbReference type="Pfam" id="PF00135">
    <property type="entry name" value="COesterase"/>
    <property type="match status" value="1"/>
</dbReference>
<protein>
    <recommendedName>
        <fullName evidence="2">Carboxylesterase type B domain-containing protein</fullName>
    </recommendedName>
</protein>
<feature type="domain" description="Carboxylesterase type B" evidence="2">
    <location>
        <begin position="141"/>
        <end position="247"/>
    </location>
</feature>
<dbReference type="PANTHER" id="PTHR43903">
    <property type="entry name" value="NEUROLIGIN"/>
    <property type="match status" value="1"/>
</dbReference>
<reference evidence="3" key="1">
    <citation type="submission" date="2020-03" db="EMBL/GenBank/DDBJ databases">
        <authorList>
            <person name="Weist P."/>
        </authorList>
    </citation>
    <scope>NUCLEOTIDE SEQUENCE</scope>
</reference>
<organism evidence="3 4">
    <name type="scientific">Pleuronectes platessa</name>
    <name type="common">European plaice</name>
    <dbReference type="NCBI Taxonomy" id="8262"/>
    <lineage>
        <taxon>Eukaryota</taxon>
        <taxon>Metazoa</taxon>
        <taxon>Chordata</taxon>
        <taxon>Craniata</taxon>
        <taxon>Vertebrata</taxon>
        <taxon>Euteleostomi</taxon>
        <taxon>Actinopterygii</taxon>
        <taxon>Neopterygii</taxon>
        <taxon>Teleostei</taxon>
        <taxon>Neoteleostei</taxon>
        <taxon>Acanthomorphata</taxon>
        <taxon>Carangaria</taxon>
        <taxon>Pleuronectiformes</taxon>
        <taxon>Pleuronectoidei</taxon>
        <taxon>Pleuronectidae</taxon>
        <taxon>Pleuronectes</taxon>
    </lineage>
</organism>
<dbReference type="InterPro" id="IPR002018">
    <property type="entry name" value="CarbesteraseB"/>
</dbReference>
<gene>
    <name evidence="3" type="ORF">PLEPLA_LOCUS19808</name>
</gene>
<comment type="similarity">
    <text evidence="1">Belongs to the type-B carboxylesterase/lipase family.</text>
</comment>
<dbReference type="Gene3D" id="3.40.50.1820">
    <property type="entry name" value="alpha/beta hydrolase"/>
    <property type="match status" value="1"/>
</dbReference>
<dbReference type="SUPFAM" id="SSF53474">
    <property type="entry name" value="alpha/beta-Hydrolases"/>
    <property type="match status" value="1"/>
</dbReference>
<accession>A0A9N7UIZ4</accession>
<sequence length="254" mass="27813">MSSLCQAMLNMVDSTIVVDIRRSAVTLTLSPVATPLPVMRLPVRRGLSCWAPLRTQPSSETLSTTGRRWPTERSHRGLHVNLHESGRWGSCSFGDARLPGNYGLMGPAQLPSPERSARNIAGVRRTPRHSPCSANQPEPPVSLQMLSPYNKGLFRRAISQCGVALSPWALQTNPMSLTRKIARRVGCLRSDEDEMLTCLKMSDPVGLTMAGKIDVLLILGKGVVMDLMEHAPVVDGDFIPDEPSRLSSYSTAHY</sequence>
<evidence type="ECO:0000313" key="3">
    <source>
        <dbReference type="EMBL" id="CAB1431751.1"/>
    </source>
</evidence>
<dbReference type="InterPro" id="IPR029058">
    <property type="entry name" value="AB_hydrolase_fold"/>
</dbReference>
<evidence type="ECO:0000256" key="1">
    <source>
        <dbReference type="ARBA" id="ARBA00005964"/>
    </source>
</evidence>
<proteinExistence type="inferred from homology"/>
<dbReference type="EMBL" id="CADEAL010001368">
    <property type="protein sequence ID" value="CAB1431751.1"/>
    <property type="molecule type" value="Genomic_DNA"/>
</dbReference>
<evidence type="ECO:0000259" key="2">
    <source>
        <dbReference type="Pfam" id="PF00135"/>
    </source>
</evidence>
<dbReference type="AlphaFoldDB" id="A0A9N7UIZ4"/>